<dbReference type="RefSeq" id="WP_219238606.1">
    <property type="nucleotide sequence ID" value="NZ_JAHWZX010000010.1"/>
</dbReference>
<gene>
    <name evidence="1" type="ORF">KY084_11430</name>
</gene>
<sequence>MTGEAAPWIVSEDGGAVRKHAPATLRNREPIADVLPGVLPGTGRVLEVASGSGEHCSFFAQRFETCEWQPSDPDPQALASIKSWCAERNNALPPVALDAADTVWPVARADAIVCINMTHIAPWQATLGLMAGAGRLLTSEAPLYLYGPFVRDGVTTAESNRAFDASLRARDSRWGLRRVEDISAAAGANALHLERVIEMPANNLSLVYRRA</sequence>
<reference evidence="1 2" key="1">
    <citation type="submission" date="2021-07" db="EMBL/GenBank/DDBJ databases">
        <title>Stakelama flava sp. nov., a novel endophytic bacterium isolated from branch of Kandelia candel.</title>
        <authorList>
            <person name="Tuo L."/>
        </authorList>
    </citation>
    <scope>NUCLEOTIDE SEQUENCE [LARGE SCALE GENOMIC DNA]</scope>
    <source>
        <strain evidence="1 2">CBK3Z-3</strain>
    </source>
</reference>
<dbReference type="Proteomes" id="UP001197214">
    <property type="component" value="Unassembled WGS sequence"/>
</dbReference>
<dbReference type="PANTHER" id="PTHR20974:SF0">
    <property type="entry name" value="UPF0585 PROTEIN CG18661"/>
    <property type="match status" value="1"/>
</dbReference>
<evidence type="ECO:0000313" key="2">
    <source>
        <dbReference type="Proteomes" id="UP001197214"/>
    </source>
</evidence>
<keyword evidence="2" id="KW-1185">Reference proteome</keyword>
<accession>A0ABS6XMN8</accession>
<protein>
    <submittedName>
        <fullName evidence="1">DUF938 domain-containing protein</fullName>
    </submittedName>
</protein>
<dbReference type="InterPro" id="IPR010342">
    <property type="entry name" value="DUF938"/>
</dbReference>
<proteinExistence type="predicted"/>
<comment type="caution">
    <text evidence="1">The sequence shown here is derived from an EMBL/GenBank/DDBJ whole genome shotgun (WGS) entry which is preliminary data.</text>
</comment>
<dbReference type="PANTHER" id="PTHR20974">
    <property type="entry name" value="UPF0585 PROTEIN CG18661"/>
    <property type="match status" value="1"/>
</dbReference>
<evidence type="ECO:0000313" key="1">
    <source>
        <dbReference type="EMBL" id="MBW4331478.1"/>
    </source>
</evidence>
<dbReference type="Pfam" id="PF06080">
    <property type="entry name" value="DUF938"/>
    <property type="match status" value="1"/>
</dbReference>
<dbReference type="EMBL" id="JAHWZX010000010">
    <property type="protein sequence ID" value="MBW4331478.1"/>
    <property type="molecule type" value="Genomic_DNA"/>
</dbReference>
<organism evidence="1 2">
    <name type="scientific">Stakelama flava</name>
    <dbReference type="NCBI Taxonomy" id="2860338"/>
    <lineage>
        <taxon>Bacteria</taxon>
        <taxon>Pseudomonadati</taxon>
        <taxon>Pseudomonadota</taxon>
        <taxon>Alphaproteobacteria</taxon>
        <taxon>Sphingomonadales</taxon>
        <taxon>Sphingomonadaceae</taxon>
        <taxon>Stakelama</taxon>
    </lineage>
</organism>
<name>A0ABS6XMN8_9SPHN</name>